<evidence type="ECO:0000256" key="1">
    <source>
        <dbReference type="ARBA" id="ARBA00007812"/>
    </source>
</evidence>
<dbReference type="InterPro" id="IPR045229">
    <property type="entry name" value="TPP_enz"/>
</dbReference>
<evidence type="ECO:0000259" key="4">
    <source>
        <dbReference type="Pfam" id="PF00205"/>
    </source>
</evidence>
<dbReference type="RefSeq" id="WP_192863361.1">
    <property type="nucleotide sequence ID" value="NZ_JADAQT010000089.1"/>
</dbReference>
<evidence type="ECO:0000259" key="6">
    <source>
        <dbReference type="Pfam" id="PF02776"/>
    </source>
</evidence>
<keyword evidence="2 3" id="KW-0786">Thiamine pyrophosphate</keyword>
<dbReference type="InterPro" id="IPR029035">
    <property type="entry name" value="DHS-like_NAD/FAD-binding_dom"/>
</dbReference>
<sequence length="550" mass="56758">MPSVSAHVAHALAPHVDQVFGVMGNGNAYFLDALERSTSVSYTAVRHEAGGVVAADAYHRASGRLAAATATYGAGFTNTLTALAESVQARVPLVLIVGDGPTSGPRPWDVDQIALASAVGARTYTVGRTDAAATAVIAIEHALTYRVPTVLALPYDVAAIDAGPLPETPEPRLPTRLAPHGEFGAGAVREIAAALAGAERPFLLAGRGAWISGAGAALGELADRVGAVTATTALGRGVFPRPEFDLGVTGGFGTEGAMRLVREADVAVVFGASLNPFTMRFGDLFAPGTRVFQVDVAATATHPHVGGYVRGDADVVARGVVDELVRLGAAPSGWRESVEIAPLREYEKGDGVAADGRLDPRSVAARIGELLPADRVVVSDGGHFIGWANMYWPVEAPDRMMMVGTAFQSIGLGWPSVPGAALARPGATVVLSTGDGGGLMALADLESAVRVAGGRGMAVVWNDAAYGAEVNLYGLKGLAREPMLIPEVDFAALASGVGAEGVVVREMADLERLGSWAAEPATSRRFLVLDCCVSGSVVAPYQREIIRVNS</sequence>
<dbReference type="Pfam" id="PF00205">
    <property type="entry name" value="TPP_enzyme_M"/>
    <property type="match status" value="1"/>
</dbReference>
<evidence type="ECO:0000313" key="8">
    <source>
        <dbReference type="Proteomes" id="UP000625527"/>
    </source>
</evidence>
<dbReference type="Pfam" id="PF02775">
    <property type="entry name" value="TPP_enzyme_C"/>
    <property type="match status" value="1"/>
</dbReference>
<dbReference type="InterPro" id="IPR012001">
    <property type="entry name" value="Thiamin_PyroP_enz_TPP-bd_dom"/>
</dbReference>
<dbReference type="Pfam" id="PF02776">
    <property type="entry name" value="TPP_enzyme_N"/>
    <property type="match status" value="1"/>
</dbReference>
<dbReference type="CDD" id="cd00568">
    <property type="entry name" value="TPP_enzymes"/>
    <property type="match status" value="1"/>
</dbReference>
<dbReference type="InterPro" id="IPR012000">
    <property type="entry name" value="Thiamin_PyroP_enz_cen_dom"/>
</dbReference>
<dbReference type="SUPFAM" id="SSF52467">
    <property type="entry name" value="DHS-like NAD/FAD-binding domain"/>
    <property type="match status" value="1"/>
</dbReference>
<feature type="domain" description="Thiamine pyrophosphate enzyme central" evidence="4">
    <location>
        <begin position="188"/>
        <end position="301"/>
    </location>
</feature>
<comment type="similarity">
    <text evidence="1 3">Belongs to the TPP enzyme family.</text>
</comment>
<evidence type="ECO:0000256" key="3">
    <source>
        <dbReference type="RuleBase" id="RU362132"/>
    </source>
</evidence>
<protein>
    <submittedName>
        <fullName evidence="7">Thiamine pyrophosphate-binding protein</fullName>
    </submittedName>
</protein>
<evidence type="ECO:0000259" key="5">
    <source>
        <dbReference type="Pfam" id="PF02775"/>
    </source>
</evidence>
<organism evidence="7 8">
    <name type="scientific">Myceligenerans pegani</name>
    <dbReference type="NCBI Taxonomy" id="2776917"/>
    <lineage>
        <taxon>Bacteria</taxon>
        <taxon>Bacillati</taxon>
        <taxon>Actinomycetota</taxon>
        <taxon>Actinomycetes</taxon>
        <taxon>Micrococcales</taxon>
        <taxon>Promicromonosporaceae</taxon>
        <taxon>Myceligenerans</taxon>
    </lineage>
</organism>
<dbReference type="PANTHER" id="PTHR18968:SF13">
    <property type="entry name" value="ACETOLACTATE SYNTHASE CATALYTIC SUBUNIT, MITOCHONDRIAL"/>
    <property type="match status" value="1"/>
</dbReference>
<dbReference type="InterPro" id="IPR029061">
    <property type="entry name" value="THDP-binding"/>
</dbReference>
<proteinExistence type="inferred from homology"/>
<dbReference type="PANTHER" id="PTHR18968">
    <property type="entry name" value="THIAMINE PYROPHOSPHATE ENZYMES"/>
    <property type="match status" value="1"/>
</dbReference>
<feature type="domain" description="Thiamine pyrophosphate enzyme N-terminal TPP-binding" evidence="6">
    <location>
        <begin position="4"/>
        <end position="103"/>
    </location>
</feature>
<evidence type="ECO:0000256" key="2">
    <source>
        <dbReference type="ARBA" id="ARBA00023052"/>
    </source>
</evidence>
<dbReference type="Gene3D" id="3.40.50.970">
    <property type="match status" value="2"/>
</dbReference>
<gene>
    <name evidence="7" type="ORF">IHE71_13975</name>
</gene>
<dbReference type="CDD" id="cd07035">
    <property type="entry name" value="TPP_PYR_POX_like"/>
    <property type="match status" value="1"/>
</dbReference>
<feature type="domain" description="Thiamine pyrophosphate enzyme TPP-binding" evidence="5">
    <location>
        <begin position="380"/>
        <end position="529"/>
    </location>
</feature>
<keyword evidence="8" id="KW-1185">Reference proteome</keyword>
<reference evidence="7 8" key="1">
    <citation type="submission" date="2020-10" db="EMBL/GenBank/DDBJ databases">
        <title>Myceligenerans pegani sp. nov., an endophytic actinomycete isolated from Peganum harmala L. in Xinjiang, China.</title>
        <authorList>
            <person name="Xin L."/>
        </authorList>
    </citation>
    <scope>NUCLEOTIDE SEQUENCE [LARGE SCALE GENOMIC DNA]</scope>
    <source>
        <strain evidence="7 8">TRM65318</strain>
    </source>
</reference>
<dbReference type="SUPFAM" id="SSF52518">
    <property type="entry name" value="Thiamin diphosphate-binding fold (THDP-binding)"/>
    <property type="match status" value="2"/>
</dbReference>
<name>A0ABR9N1B2_9MICO</name>
<dbReference type="Gene3D" id="3.40.50.1220">
    <property type="entry name" value="TPP-binding domain"/>
    <property type="match status" value="1"/>
</dbReference>
<dbReference type="Proteomes" id="UP000625527">
    <property type="component" value="Unassembled WGS sequence"/>
</dbReference>
<dbReference type="InterPro" id="IPR011766">
    <property type="entry name" value="TPP_enzyme_TPP-bd"/>
</dbReference>
<dbReference type="EMBL" id="JADAQT010000089">
    <property type="protein sequence ID" value="MBE1876802.1"/>
    <property type="molecule type" value="Genomic_DNA"/>
</dbReference>
<accession>A0ABR9N1B2</accession>
<comment type="caution">
    <text evidence="7">The sequence shown here is derived from an EMBL/GenBank/DDBJ whole genome shotgun (WGS) entry which is preliminary data.</text>
</comment>
<evidence type="ECO:0000313" key="7">
    <source>
        <dbReference type="EMBL" id="MBE1876802.1"/>
    </source>
</evidence>